<feature type="region of interest" description="Disordered" evidence="13">
    <location>
        <begin position="40"/>
        <end position="65"/>
    </location>
</feature>
<dbReference type="Pfam" id="PF04151">
    <property type="entry name" value="PPC"/>
    <property type="match status" value="1"/>
</dbReference>
<evidence type="ECO:0000256" key="4">
    <source>
        <dbReference type="ARBA" id="ARBA00012653"/>
    </source>
</evidence>
<keyword evidence="9" id="KW-0378">Hydrolase</keyword>
<evidence type="ECO:0000256" key="1">
    <source>
        <dbReference type="ARBA" id="ARBA00000424"/>
    </source>
</evidence>
<evidence type="ECO:0000256" key="6">
    <source>
        <dbReference type="ARBA" id="ARBA00022670"/>
    </source>
</evidence>
<keyword evidence="12" id="KW-0865">Zymogen</keyword>
<feature type="domain" description="Peptidase C-terminal archaeal/bacterial" evidence="15">
    <location>
        <begin position="688"/>
        <end position="756"/>
    </location>
</feature>
<comment type="subcellular location">
    <subcellularLocation>
        <location evidence="3">Secreted</location>
    </subcellularLocation>
</comment>
<organism evidence="17 18">
    <name type="scientific">Dokdonella soli</name>
    <dbReference type="NCBI Taxonomy" id="529810"/>
    <lineage>
        <taxon>Bacteria</taxon>
        <taxon>Pseudomonadati</taxon>
        <taxon>Pseudomonadota</taxon>
        <taxon>Gammaproteobacteria</taxon>
        <taxon>Lysobacterales</taxon>
        <taxon>Rhodanobacteraceae</taxon>
        <taxon>Dokdonella</taxon>
    </lineage>
</organism>
<keyword evidence="5" id="KW-0964">Secreted</keyword>
<comment type="catalytic activity">
    <reaction evidence="1">
        <text>Digestion of native collagen in the triple helical region at Xaa-|-Gly bonds. With synthetic peptides, a preference is shown for Gly at P3 and P1', Pro and Ala at P2 and P2', and hydroxyproline, Ala or Arg at P3'.</text>
        <dbReference type="EC" id="3.4.24.3"/>
    </reaction>
</comment>
<dbReference type="InterPro" id="IPR007280">
    <property type="entry name" value="Peptidase_C_arc/bac"/>
</dbReference>
<dbReference type="Gene3D" id="1.10.390.20">
    <property type="match status" value="1"/>
</dbReference>
<keyword evidence="6" id="KW-0645">Protease</keyword>
<keyword evidence="7" id="KW-0479">Metal-binding</keyword>
<evidence type="ECO:0000313" key="18">
    <source>
        <dbReference type="Proteomes" id="UP001501523"/>
    </source>
</evidence>
<evidence type="ECO:0000256" key="7">
    <source>
        <dbReference type="ARBA" id="ARBA00022723"/>
    </source>
</evidence>
<evidence type="ECO:0000259" key="15">
    <source>
        <dbReference type="Pfam" id="PF04151"/>
    </source>
</evidence>
<comment type="caution">
    <text evidence="17">The sequence shown here is derived from an EMBL/GenBank/DDBJ whole genome shotgun (WGS) entry which is preliminary data.</text>
</comment>
<evidence type="ECO:0000256" key="3">
    <source>
        <dbReference type="ARBA" id="ARBA00004613"/>
    </source>
</evidence>
<dbReference type="RefSeq" id="WP_343793010.1">
    <property type="nucleotide sequence ID" value="NZ_BAAAEU010000024.1"/>
</dbReference>
<evidence type="ECO:0000256" key="9">
    <source>
        <dbReference type="ARBA" id="ARBA00022801"/>
    </source>
</evidence>
<evidence type="ECO:0000256" key="11">
    <source>
        <dbReference type="ARBA" id="ARBA00023049"/>
    </source>
</evidence>
<dbReference type="Pfam" id="PF08453">
    <property type="entry name" value="Peptidase_M9_N"/>
    <property type="match status" value="1"/>
</dbReference>
<keyword evidence="8 14" id="KW-0732">Signal</keyword>
<keyword evidence="11" id="KW-0482">Metalloprotease</keyword>
<sequence>MSVTRTLVLGRRSRLLVIMMCLAWLSGSALAAGLPPSGPDLADSPHVQTSPLDAAHRPPQSAWREPLRQDYDRPQDLRKLVQARYTLVTTAKSTTAPAASCDVAPFATASGSALVSLVKGSTVDCLNNLYAITGTTAAQTFVESKMVTMANALQSLSAGYPGDNSTSALQVITFLRAGYYVQFNDSADVGSYGAALATAIRPALDAFVANAHFADVNDNHGQVLSEFVTLIDSAGENAHQLGTVKAMLGRYNASYHAYASMMSATNNLFNVLFRGHQNADFQALVQSDPSITDSLASFISNNAAEAGTANEYLIANAGRELARFLKYPDPLLTALEPKVKAVLNAYGLTGPGSSVYVGTADVTLYYDQAHCSYFSLCDFVQKLTQTVLPISYQCGPTLKLRAQSLTQDQINQTCAKVGKEEIYFHDRMQTNHQPVANDNNTNLEMVVFASSSDYVNYSGVIFGNNTNNGGIYLEGDPSNPANQARFLCYVAEWLQPFQIWNLTHEYVHYLDGRFDMYGGFSDYPLTLPGSSVWYIEGLAEYFSYSFRGMVYPEADADAGTAQFKLSQVFDNTYGSGRELVYRWGYLSVRYMFERHHDEIDSILGYFRPGNYAGYRTWLAGAQTSHDADWPSFLACISAHSGDTSSCGGTNPVDAIFQNGFEPLPECPQKAQGRLDNGCQISNQSSTSVLWYAVFIPAGTTSITFMTHDGTGTAGLYVRASNWPNDTTYDASSVLPGTSQQIVLKNPAVTGDYYYVMLKANPSYSGVSIQVQFQ</sequence>
<protein>
    <recommendedName>
        <fullName evidence="4">microbial collagenase</fullName>
        <ecNumber evidence="4">3.4.24.3</ecNumber>
    </recommendedName>
</protein>
<evidence type="ECO:0000313" key="17">
    <source>
        <dbReference type="EMBL" id="GAA0721749.1"/>
    </source>
</evidence>
<dbReference type="InterPro" id="IPR002169">
    <property type="entry name" value="Peptidase_M9A/M9B"/>
</dbReference>
<dbReference type="Gene3D" id="3.40.30.160">
    <property type="entry name" value="Collagenase ColT, N-terminal domain"/>
    <property type="match status" value="1"/>
</dbReference>
<dbReference type="PANTHER" id="PTHR13062">
    <property type="entry name" value="COLLAGENASE"/>
    <property type="match status" value="1"/>
</dbReference>
<name>A0ABN1IV96_9GAMM</name>
<evidence type="ECO:0000256" key="10">
    <source>
        <dbReference type="ARBA" id="ARBA00022833"/>
    </source>
</evidence>
<feature type="domain" description="Peptidase M9 collagenase N-terminal" evidence="16">
    <location>
        <begin position="101"/>
        <end position="282"/>
    </location>
</feature>
<evidence type="ECO:0000256" key="14">
    <source>
        <dbReference type="SAM" id="SignalP"/>
    </source>
</evidence>
<dbReference type="EC" id="3.4.24.3" evidence="4"/>
<feature type="signal peptide" evidence="14">
    <location>
        <begin position="1"/>
        <end position="31"/>
    </location>
</feature>
<evidence type="ECO:0000256" key="8">
    <source>
        <dbReference type="ARBA" id="ARBA00022729"/>
    </source>
</evidence>
<evidence type="ECO:0000256" key="12">
    <source>
        <dbReference type="ARBA" id="ARBA00023145"/>
    </source>
</evidence>
<reference evidence="17 18" key="1">
    <citation type="journal article" date="2019" name="Int. J. Syst. Evol. Microbiol.">
        <title>The Global Catalogue of Microorganisms (GCM) 10K type strain sequencing project: providing services to taxonomists for standard genome sequencing and annotation.</title>
        <authorList>
            <consortium name="The Broad Institute Genomics Platform"/>
            <consortium name="The Broad Institute Genome Sequencing Center for Infectious Disease"/>
            <person name="Wu L."/>
            <person name="Ma J."/>
        </authorList>
    </citation>
    <scope>NUCLEOTIDE SEQUENCE [LARGE SCALE GENOMIC DNA]</scope>
    <source>
        <strain evidence="17 18">JCM 15421</strain>
    </source>
</reference>
<dbReference type="PRINTS" id="PR00931">
    <property type="entry name" value="MICOLLPTASE"/>
</dbReference>
<evidence type="ECO:0000256" key="2">
    <source>
        <dbReference type="ARBA" id="ARBA00001947"/>
    </source>
</evidence>
<evidence type="ECO:0000256" key="13">
    <source>
        <dbReference type="SAM" id="MobiDB-lite"/>
    </source>
</evidence>
<dbReference type="PANTHER" id="PTHR13062:SF9">
    <property type="entry name" value="MICROBIAL COLLAGENASE"/>
    <property type="match status" value="1"/>
</dbReference>
<dbReference type="Gene3D" id="2.60.120.380">
    <property type="match status" value="1"/>
</dbReference>
<keyword evidence="10" id="KW-0862">Zinc</keyword>
<dbReference type="InterPro" id="IPR013661">
    <property type="entry name" value="Peptidase_M9_N_dom"/>
</dbReference>
<feature type="chain" id="PRO_5045040787" description="microbial collagenase" evidence="14">
    <location>
        <begin position="32"/>
        <end position="773"/>
    </location>
</feature>
<evidence type="ECO:0000259" key="16">
    <source>
        <dbReference type="Pfam" id="PF08453"/>
    </source>
</evidence>
<dbReference type="EMBL" id="BAAAEU010000024">
    <property type="protein sequence ID" value="GAA0721749.1"/>
    <property type="molecule type" value="Genomic_DNA"/>
</dbReference>
<comment type="cofactor">
    <cofactor evidence="2">
        <name>Zn(2+)</name>
        <dbReference type="ChEBI" id="CHEBI:29105"/>
    </cofactor>
</comment>
<gene>
    <name evidence="17" type="ORF">GCM10009105_32350</name>
</gene>
<evidence type="ECO:0000256" key="5">
    <source>
        <dbReference type="ARBA" id="ARBA00022525"/>
    </source>
</evidence>
<keyword evidence="18" id="KW-1185">Reference proteome</keyword>
<proteinExistence type="predicted"/>
<dbReference type="Proteomes" id="UP001501523">
    <property type="component" value="Unassembled WGS sequence"/>
</dbReference>
<accession>A0ABN1IV96</accession>
<dbReference type="Pfam" id="PF01752">
    <property type="entry name" value="Peptidase_M9"/>
    <property type="match status" value="1"/>
</dbReference>